<protein>
    <submittedName>
        <fullName evidence="1">Uncharacterized protein</fullName>
    </submittedName>
</protein>
<name>A0ACC7LWW3_9PSED</name>
<gene>
    <name evidence="1" type="ORF">ACIKP7_15780</name>
</gene>
<dbReference type="Proteomes" id="UP001615411">
    <property type="component" value="Unassembled WGS sequence"/>
</dbReference>
<keyword evidence="2" id="KW-1185">Reference proteome</keyword>
<dbReference type="EMBL" id="JBIUGF010000048">
    <property type="protein sequence ID" value="MFJ1339581.1"/>
    <property type="molecule type" value="Genomic_DNA"/>
</dbReference>
<accession>A0ACC7LWW3</accession>
<evidence type="ECO:0000313" key="1">
    <source>
        <dbReference type="EMBL" id="MFJ1339581.1"/>
    </source>
</evidence>
<proteinExistence type="predicted"/>
<sequence length="568" mass="62175">MPNRADVLWFKTQFQALITPRLAGLPFTVDFLTAIACQETGHVWSVLRTKSMTTGQILALCVGDTLDADKGRSAFPKNKTDLLAVPRGAEMFELAHQALVDMAEHIPGFAAVAKKPNKFCHGFGMFQRDLQFFKTDPDYFLDRRYEHFDETLDMCIGELRRGLKKLGLQGRSELTTQELAAVAIAYNTGGFNPKKGLRQGHFDGKHFYGEKIFDFIRLAQTVALPGQTPELMAPAAGLALMPAPSPVSAQGDFFRVETREGMLRVRSAPSISDPAQANVIGHLPDGHPVRAVTGKAQNGFREIETSLAGALLRGFVSQKFLVAASDVQDIAVMEPADSPPATGVVAVSMPRKPGRVTKRTDTAGAHSLNESGQPARQGTTPDALRAELAAIIKWLAVDNASHKRYQPHSGLTFCNIYCHDYCHLAGVYLPRVWWTSKAAIALAKGKQVEPLIGDTIFEVRANDLFRWLRDFGPDFGWRQTGTLSKLQQVADQGGIGLIVARRKEEGKSGHIVMVVPETPEFSASRNSAGEVTSPLQSQAGASNFRYGTGKANWWKGEQFAESAFWVHA</sequence>
<evidence type="ECO:0000313" key="2">
    <source>
        <dbReference type="Proteomes" id="UP001615411"/>
    </source>
</evidence>
<organism evidence="1 2">
    <name type="scientific">Pseudomonas caricapapayae</name>
    <dbReference type="NCBI Taxonomy" id="46678"/>
    <lineage>
        <taxon>Bacteria</taxon>
        <taxon>Pseudomonadati</taxon>
        <taxon>Pseudomonadota</taxon>
        <taxon>Gammaproteobacteria</taxon>
        <taxon>Pseudomonadales</taxon>
        <taxon>Pseudomonadaceae</taxon>
        <taxon>Pseudomonas</taxon>
    </lineage>
</organism>
<comment type="caution">
    <text evidence="1">The sequence shown here is derived from an EMBL/GenBank/DDBJ whole genome shotgun (WGS) entry which is preliminary data.</text>
</comment>
<reference evidence="1" key="1">
    <citation type="submission" date="2024-10" db="EMBL/GenBank/DDBJ databases">
        <title>Aeromonas and Pseudomonas from the Cagarras Archipelago, Rio de Janeiro, Brazil.</title>
        <authorList>
            <person name="Canellas A.L.B."/>
            <person name="Laport M.S."/>
        </authorList>
    </citation>
    <scope>NUCLEOTIDE SEQUENCE</scope>
    <source>
        <strain evidence="1">ACP-7</strain>
    </source>
</reference>